<evidence type="ECO:0000313" key="2">
    <source>
        <dbReference type="EMBL" id="VFK71040.1"/>
    </source>
</evidence>
<dbReference type="EMBL" id="CAADFZ010000044">
    <property type="protein sequence ID" value="VFK64267.1"/>
    <property type="molecule type" value="Genomic_DNA"/>
</dbReference>
<accession>A0A451ADY7</accession>
<protein>
    <submittedName>
        <fullName evidence="1">Uncharacterized protein</fullName>
    </submittedName>
</protein>
<dbReference type="AlphaFoldDB" id="A0A451ADY7"/>
<sequence>MSVMPSLPESKTRLNANARERLARLCLGPMNHNSYAGKESLIYFSIQNLCAWGEF</sequence>
<evidence type="ECO:0000313" key="1">
    <source>
        <dbReference type="EMBL" id="VFK64267.1"/>
    </source>
</evidence>
<organism evidence="1">
    <name type="scientific">Candidatus Kentrum sp. UNK</name>
    <dbReference type="NCBI Taxonomy" id="2126344"/>
    <lineage>
        <taxon>Bacteria</taxon>
        <taxon>Pseudomonadati</taxon>
        <taxon>Pseudomonadota</taxon>
        <taxon>Gammaproteobacteria</taxon>
        <taxon>Candidatus Kentrum</taxon>
    </lineage>
</organism>
<name>A0A451ADY7_9GAMM</name>
<dbReference type="EMBL" id="CAADGD010000048">
    <property type="protein sequence ID" value="VFK71040.1"/>
    <property type="molecule type" value="Genomic_DNA"/>
</dbReference>
<reference evidence="1" key="1">
    <citation type="submission" date="2019-02" db="EMBL/GenBank/DDBJ databases">
        <authorList>
            <person name="Gruber-Vodicka R. H."/>
            <person name="Seah K. B. B."/>
        </authorList>
    </citation>
    <scope>NUCLEOTIDE SEQUENCE</scope>
    <source>
        <strain evidence="2">BECK_BY19</strain>
        <strain evidence="1">BECK_BY8</strain>
    </source>
</reference>
<gene>
    <name evidence="1" type="ORF">BECKUNK1418G_GA0071005_10447</name>
    <name evidence="2" type="ORF">BECKUNK1418H_GA0071006_10487</name>
</gene>
<proteinExistence type="predicted"/>